<feature type="region of interest" description="Disordered" evidence="1">
    <location>
        <begin position="30"/>
        <end position="62"/>
    </location>
</feature>
<dbReference type="Pfam" id="PF10274">
    <property type="entry name" value="ParcG"/>
    <property type="match status" value="1"/>
</dbReference>
<dbReference type="AlphaFoldDB" id="A0AAN7S465"/>
<reference evidence="3 4" key="1">
    <citation type="journal article" date="2023" name="J. Hered.">
        <title>Chromosome-level genome of the wood stork (Mycteria americana) provides insight into avian chromosome evolution.</title>
        <authorList>
            <person name="Flamio R. Jr."/>
            <person name="Ramstad K.M."/>
        </authorList>
    </citation>
    <scope>NUCLEOTIDE SEQUENCE [LARGE SCALE GENOMIC DNA]</scope>
    <source>
        <strain evidence="3">JAX WOST 10</strain>
    </source>
</reference>
<proteinExistence type="predicted"/>
<dbReference type="InterPro" id="IPR016024">
    <property type="entry name" value="ARM-type_fold"/>
</dbReference>
<evidence type="ECO:0000313" key="3">
    <source>
        <dbReference type="EMBL" id="KAK4818941.1"/>
    </source>
</evidence>
<evidence type="ECO:0008006" key="5">
    <source>
        <dbReference type="Google" id="ProtNLM"/>
    </source>
</evidence>
<dbReference type="PANTHER" id="PTHR21207">
    <property type="entry name" value="PARKIN COREGULATED GENE PROTEIN PARK2 COREGULATED"/>
    <property type="match status" value="1"/>
</dbReference>
<sequence>MSLLVVSLGLLMPHGSNVLRMSSGIQIKPKTAVQKSKTSSPLPCSPEPAIKPQPKPSDKLNPKTIDPFGAHSRPPSAFAAIYAKGGIPCRLVHGSVKHRLQWECLPETVPFDPLLVTLAEGLRETKHPYTFVSKEGFKELLMVEGATEKAIPLLPRLVPVLKAALAHSDDEVFGRGLDALVQLSAVVGPSLNDHLKHLLTSLSRRLMDKKFREKITVALQKLEQCGGKDIPGAIGPSKAQLHKPRGGEGHKGKREPELRTERKGPAVLAPPGLFQENLSPSVRASR</sequence>
<dbReference type="SUPFAM" id="SSF48371">
    <property type="entry name" value="ARM repeat"/>
    <property type="match status" value="1"/>
</dbReference>
<protein>
    <recommendedName>
        <fullName evidence="5">PACRG-like protein</fullName>
    </recommendedName>
</protein>
<comment type="caution">
    <text evidence="3">The sequence shown here is derived from an EMBL/GenBank/DDBJ whole genome shotgun (WGS) entry which is preliminary data.</text>
</comment>
<dbReference type="EMBL" id="JAUNZN010000007">
    <property type="protein sequence ID" value="KAK4818941.1"/>
    <property type="molecule type" value="Genomic_DNA"/>
</dbReference>
<dbReference type="Proteomes" id="UP001333110">
    <property type="component" value="Unassembled WGS sequence"/>
</dbReference>
<evidence type="ECO:0000313" key="4">
    <source>
        <dbReference type="Proteomes" id="UP001333110"/>
    </source>
</evidence>
<evidence type="ECO:0000256" key="2">
    <source>
        <dbReference type="SAM" id="SignalP"/>
    </source>
</evidence>
<gene>
    <name evidence="3" type="ORF">QYF61_022206</name>
</gene>
<dbReference type="InterPro" id="IPR019399">
    <property type="entry name" value="Parkin_co-regulated_protein"/>
</dbReference>
<dbReference type="InterPro" id="IPR011989">
    <property type="entry name" value="ARM-like"/>
</dbReference>
<evidence type="ECO:0000256" key="1">
    <source>
        <dbReference type="SAM" id="MobiDB-lite"/>
    </source>
</evidence>
<organism evidence="3 4">
    <name type="scientific">Mycteria americana</name>
    <name type="common">Wood stork</name>
    <dbReference type="NCBI Taxonomy" id="33587"/>
    <lineage>
        <taxon>Eukaryota</taxon>
        <taxon>Metazoa</taxon>
        <taxon>Chordata</taxon>
        <taxon>Craniata</taxon>
        <taxon>Vertebrata</taxon>
        <taxon>Euteleostomi</taxon>
        <taxon>Archelosauria</taxon>
        <taxon>Archosauria</taxon>
        <taxon>Dinosauria</taxon>
        <taxon>Saurischia</taxon>
        <taxon>Theropoda</taxon>
        <taxon>Coelurosauria</taxon>
        <taxon>Aves</taxon>
        <taxon>Neognathae</taxon>
        <taxon>Neoaves</taxon>
        <taxon>Aequornithes</taxon>
        <taxon>Ciconiiformes</taxon>
        <taxon>Ciconiidae</taxon>
        <taxon>Mycteria</taxon>
    </lineage>
</organism>
<feature type="signal peptide" evidence="2">
    <location>
        <begin position="1"/>
        <end position="18"/>
    </location>
</feature>
<feature type="compositionally biased region" description="Basic and acidic residues" evidence="1">
    <location>
        <begin position="245"/>
        <end position="264"/>
    </location>
</feature>
<feature type="compositionally biased region" description="Polar residues" evidence="1">
    <location>
        <begin position="33"/>
        <end position="42"/>
    </location>
</feature>
<feature type="compositionally biased region" description="Polar residues" evidence="1">
    <location>
        <begin position="276"/>
        <end position="286"/>
    </location>
</feature>
<accession>A0AAN7S465</accession>
<dbReference type="PANTHER" id="PTHR21207:SF1">
    <property type="entry name" value="PACRG-LIKE PROTEIN"/>
    <property type="match status" value="1"/>
</dbReference>
<name>A0AAN7S465_MYCAM</name>
<feature type="chain" id="PRO_5042950773" description="PACRG-like protein" evidence="2">
    <location>
        <begin position="19"/>
        <end position="286"/>
    </location>
</feature>
<feature type="compositionally biased region" description="Pro residues" evidence="1">
    <location>
        <begin position="43"/>
        <end position="55"/>
    </location>
</feature>
<dbReference type="Gene3D" id="1.25.10.10">
    <property type="entry name" value="Leucine-rich Repeat Variant"/>
    <property type="match status" value="1"/>
</dbReference>
<feature type="region of interest" description="Disordered" evidence="1">
    <location>
        <begin position="229"/>
        <end position="286"/>
    </location>
</feature>
<keyword evidence="4" id="KW-1185">Reference proteome</keyword>
<keyword evidence="2" id="KW-0732">Signal</keyword>